<evidence type="ECO:0000313" key="6">
    <source>
        <dbReference type="Proteomes" id="UP000238356"/>
    </source>
</evidence>
<reference evidence="5 6" key="1">
    <citation type="submission" date="2018-02" db="EMBL/GenBank/DDBJ databases">
        <title>8 Nocardia nova and 1 Nocardia cyriacigeorgica strain used for evolution to TMP-SMX.</title>
        <authorList>
            <person name="Mehta H."/>
            <person name="Weng J."/>
            <person name="Shamoo Y."/>
        </authorList>
    </citation>
    <scope>NUCLEOTIDE SEQUENCE [LARGE SCALE GENOMIC DNA]</scope>
    <source>
        <strain evidence="5 6">BAA2227</strain>
    </source>
</reference>
<evidence type="ECO:0000256" key="2">
    <source>
        <dbReference type="ARBA" id="ARBA00023136"/>
    </source>
</evidence>
<feature type="compositionally biased region" description="Acidic residues" evidence="3">
    <location>
        <begin position="13"/>
        <end position="22"/>
    </location>
</feature>
<protein>
    <recommendedName>
        <fullName evidence="7">Mammalian cell entry protein</fullName>
    </recommendedName>
</protein>
<evidence type="ECO:0008006" key="7">
    <source>
        <dbReference type="Google" id="ProtNLM"/>
    </source>
</evidence>
<comment type="subcellular location">
    <subcellularLocation>
        <location evidence="1">Membrane</location>
    </subcellularLocation>
</comment>
<evidence type="ECO:0000256" key="4">
    <source>
        <dbReference type="SAM" id="Phobius"/>
    </source>
</evidence>
<accession>A0A2S6A6K3</accession>
<feature type="compositionally biased region" description="Low complexity" evidence="3">
    <location>
        <begin position="160"/>
        <end position="189"/>
    </location>
</feature>
<dbReference type="GO" id="GO:0016020">
    <property type="term" value="C:membrane"/>
    <property type="evidence" value="ECO:0007669"/>
    <property type="project" value="UniProtKB-SubCell"/>
</dbReference>
<sequence length="220" mass="22920">MSTVDISSGEAPEITEPDDEPTPDAPRGPKAFVRVATRIANALLAVVVVAGCAVGGWSMVRHHTAVRDAARDTQLLNFSKDAVAQLVSTDSADPRGYVDRVLANSTGQWHDEFDARKRSVIDTMQTSGGVTRGHGVAAGIERRNDDGSVSVLVVVTSQTSVPLPQSGPGQGGLAPAQGSPAPSAPPSGARVDTAPKQYQVRVDVAWVGGKFKLSKVGFVQ</sequence>
<organism evidence="5 6">
    <name type="scientific">Nocardia nova</name>
    <dbReference type="NCBI Taxonomy" id="37330"/>
    <lineage>
        <taxon>Bacteria</taxon>
        <taxon>Bacillati</taxon>
        <taxon>Actinomycetota</taxon>
        <taxon>Actinomycetes</taxon>
        <taxon>Mycobacteriales</taxon>
        <taxon>Nocardiaceae</taxon>
        <taxon>Nocardia</taxon>
    </lineage>
</organism>
<keyword evidence="4" id="KW-1133">Transmembrane helix</keyword>
<gene>
    <name evidence="5" type="ORF">C5F51_15580</name>
</gene>
<name>A0A2S6A6K3_9NOCA</name>
<dbReference type="RefSeq" id="WP_063009828.1">
    <property type="nucleotide sequence ID" value="NZ_JBITKZ010000008.1"/>
</dbReference>
<keyword evidence="2 4" id="KW-0472">Membrane</keyword>
<dbReference type="PANTHER" id="PTHR37042:SF4">
    <property type="entry name" value="OUTER MEMBRANE PROTEIN RV1973"/>
    <property type="match status" value="1"/>
</dbReference>
<keyword evidence="6" id="KW-1185">Reference proteome</keyword>
<evidence type="ECO:0000256" key="1">
    <source>
        <dbReference type="ARBA" id="ARBA00004370"/>
    </source>
</evidence>
<comment type="caution">
    <text evidence="5">The sequence shown here is derived from an EMBL/GenBank/DDBJ whole genome shotgun (WGS) entry which is preliminary data.</text>
</comment>
<dbReference type="PANTHER" id="PTHR37042">
    <property type="entry name" value="OUTER MEMBRANE PROTEIN RV1973"/>
    <property type="match status" value="1"/>
</dbReference>
<dbReference type="EMBL" id="PSZD01000008">
    <property type="protein sequence ID" value="PPJ28223.1"/>
    <property type="molecule type" value="Genomic_DNA"/>
</dbReference>
<dbReference type="AlphaFoldDB" id="A0A2S6A6K3"/>
<evidence type="ECO:0000256" key="3">
    <source>
        <dbReference type="SAM" id="MobiDB-lite"/>
    </source>
</evidence>
<proteinExistence type="predicted"/>
<feature type="region of interest" description="Disordered" evidence="3">
    <location>
        <begin position="160"/>
        <end position="194"/>
    </location>
</feature>
<feature type="region of interest" description="Disordered" evidence="3">
    <location>
        <begin position="1"/>
        <end position="29"/>
    </location>
</feature>
<keyword evidence="4" id="KW-0812">Transmembrane</keyword>
<feature type="transmembrane region" description="Helical" evidence="4">
    <location>
        <begin position="39"/>
        <end position="60"/>
    </location>
</feature>
<dbReference type="Proteomes" id="UP000238356">
    <property type="component" value="Unassembled WGS sequence"/>
</dbReference>
<evidence type="ECO:0000313" key="5">
    <source>
        <dbReference type="EMBL" id="PPJ28223.1"/>
    </source>
</evidence>